<evidence type="ECO:0000313" key="1">
    <source>
        <dbReference type="EMBL" id="KAK2113222.1"/>
    </source>
</evidence>
<sequence>LQCSGRSRGLISMVFTSHVASSHFPGAKMQTEALCQFTHGTRSYQGGQTGPHGAIGLASFCREGSSKVENTNRLWTALAPHQSEAQGLELQQE</sequence>
<gene>
    <name evidence="1" type="ORF">P7K49_007488</name>
</gene>
<dbReference type="EMBL" id="JASSZA010000004">
    <property type="protein sequence ID" value="KAK2113222.1"/>
    <property type="molecule type" value="Genomic_DNA"/>
</dbReference>
<keyword evidence="2" id="KW-1185">Reference proteome</keyword>
<dbReference type="Proteomes" id="UP001266305">
    <property type="component" value="Unassembled WGS sequence"/>
</dbReference>
<evidence type="ECO:0000313" key="2">
    <source>
        <dbReference type="Proteomes" id="UP001266305"/>
    </source>
</evidence>
<comment type="caution">
    <text evidence="1">The sequence shown here is derived from an EMBL/GenBank/DDBJ whole genome shotgun (WGS) entry which is preliminary data.</text>
</comment>
<feature type="non-terminal residue" evidence="1">
    <location>
        <position position="93"/>
    </location>
</feature>
<name>A0ABQ9VV21_SAGOE</name>
<proteinExistence type="predicted"/>
<organism evidence="1 2">
    <name type="scientific">Saguinus oedipus</name>
    <name type="common">Cotton-top tamarin</name>
    <name type="synonym">Oedipomidas oedipus</name>
    <dbReference type="NCBI Taxonomy" id="9490"/>
    <lineage>
        <taxon>Eukaryota</taxon>
        <taxon>Metazoa</taxon>
        <taxon>Chordata</taxon>
        <taxon>Craniata</taxon>
        <taxon>Vertebrata</taxon>
        <taxon>Euteleostomi</taxon>
        <taxon>Mammalia</taxon>
        <taxon>Eutheria</taxon>
        <taxon>Euarchontoglires</taxon>
        <taxon>Primates</taxon>
        <taxon>Haplorrhini</taxon>
        <taxon>Platyrrhini</taxon>
        <taxon>Cebidae</taxon>
        <taxon>Callitrichinae</taxon>
        <taxon>Saguinus</taxon>
    </lineage>
</organism>
<accession>A0ABQ9VV21</accession>
<protein>
    <submittedName>
        <fullName evidence="1">Uncharacterized protein</fullName>
    </submittedName>
</protein>
<feature type="non-terminal residue" evidence="1">
    <location>
        <position position="1"/>
    </location>
</feature>
<reference evidence="1 2" key="1">
    <citation type="submission" date="2023-05" db="EMBL/GenBank/DDBJ databases">
        <title>B98-5 Cell Line De Novo Hybrid Assembly: An Optical Mapping Approach.</title>
        <authorList>
            <person name="Kananen K."/>
            <person name="Auerbach J.A."/>
            <person name="Kautto E."/>
            <person name="Blachly J.S."/>
        </authorList>
    </citation>
    <scope>NUCLEOTIDE SEQUENCE [LARGE SCALE GENOMIC DNA]</scope>
    <source>
        <strain evidence="1">B95-8</strain>
        <tissue evidence="1">Cell line</tissue>
    </source>
</reference>